<dbReference type="EMBL" id="NSIW01000018">
    <property type="protein sequence ID" value="PZD55814.1"/>
    <property type="molecule type" value="Genomic_DNA"/>
</dbReference>
<name>A0AA45CRV8_STRSL</name>
<evidence type="ECO:0000313" key="1">
    <source>
        <dbReference type="EMBL" id="PZD55814.1"/>
    </source>
</evidence>
<protein>
    <submittedName>
        <fullName evidence="1">DNA-binding protein</fullName>
    </submittedName>
</protein>
<evidence type="ECO:0000313" key="2">
    <source>
        <dbReference type="Proteomes" id="UP000248776"/>
    </source>
</evidence>
<accession>A0AA45CRV8</accession>
<sequence length="384" mass="44700">MIKEIEEIKNFANLLEDFLRDSNHKDAVAYNQLIQESQLLFGSSYLIHKLVGIPDDTDISSKIGDDNSSLIKHINKHHLVSIKKSDESELLNMGYYHGYKRYRFVKKYNSDGRLNIKHFEEIRAIYQFDMNLKGLFYPLLMLIETGLKNRVLSSLVSNDSSGIYDVLHNKLNRYADYPVNSKKYNEAYEHFEALRVNILGTISYYSDKNVSIKHFKSSEYQIPLWAYFEVITMGQFSKILGALNKEGRNKLTNDFQFVPDKINSVELLVNGLLDLRNATMHNSVIFDANFSSGVSKIIKNHIKLELHLNSFTCLFIEDYFVLLIWAAFKLNFSVELLNNYIDSFEDIVTKFDTDLNNRDILFKIISTNRKDTIQKLRNFLDLSE</sequence>
<reference evidence="1 2" key="1">
    <citation type="submission" date="2017-08" db="EMBL/GenBank/DDBJ databases">
        <title>Streptococcus salivarius strain HS0302 Genome.</title>
        <authorList>
            <person name="Smith J."/>
            <person name="Deng P."/>
            <person name="Geng M."/>
        </authorList>
    </citation>
    <scope>NUCLEOTIDE SEQUENCE [LARGE SCALE GENOMIC DNA]</scope>
    <source>
        <strain evidence="1 2">HS0302</strain>
    </source>
</reference>
<keyword evidence="1" id="KW-0238">DNA-binding</keyword>
<dbReference type="RefSeq" id="WP_110981354.1">
    <property type="nucleotide sequence ID" value="NZ_JADPEB010000003.1"/>
</dbReference>
<dbReference type="GO" id="GO:0003677">
    <property type="term" value="F:DNA binding"/>
    <property type="evidence" value="ECO:0007669"/>
    <property type="project" value="UniProtKB-KW"/>
</dbReference>
<comment type="caution">
    <text evidence="1">The sequence shown here is derived from an EMBL/GenBank/DDBJ whole genome shotgun (WGS) entry which is preliminary data.</text>
</comment>
<dbReference type="AlphaFoldDB" id="A0AA45CRV8"/>
<organism evidence="1 2">
    <name type="scientific">Streptococcus salivarius</name>
    <dbReference type="NCBI Taxonomy" id="1304"/>
    <lineage>
        <taxon>Bacteria</taxon>
        <taxon>Bacillati</taxon>
        <taxon>Bacillota</taxon>
        <taxon>Bacilli</taxon>
        <taxon>Lactobacillales</taxon>
        <taxon>Streptococcaceae</taxon>
        <taxon>Streptococcus</taxon>
    </lineage>
</organism>
<dbReference type="Pfam" id="PF07751">
    <property type="entry name" value="Abi_2"/>
    <property type="match status" value="1"/>
</dbReference>
<dbReference type="InterPro" id="IPR011664">
    <property type="entry name" value="Abi_system_AbiD/AbiF-like"/>
</dbReference>
<gene>
    <name evidence="1" type="ORF">CKU37_08945</name>
</gene>
<proteinExistence type="predicted"/>
<dbReference type="Proteomes" id="UP000248776">
    <property type="component" value="Unassembled WGS sequence"/>
</dbReference>